<comment type="caution">
    <text evidence="2">The sequence shown here is derived from an EMBL/GenBank/DDBJ whole genome shotgun (WGS) entry which is preliminary data.</text>
</comment>
<dbReference type="InterPro" id="IPR005175">
    <property type="entry name" value="PPC_dom"/>
</dbReference>
<dbReference type="RefSeq" id="WP_088755695.1">
    <property type="nucleotide sequence ID" value="NZ_JARJFG010000007.1"/>
</dbReference>
<keyword evidence="3" id="KW-1185">Reference proteome</keyword>
<dbReference type="PROSITE" id="PS51742">
    <property type="entry name" value="PPC"/>
    <property type="match status" value="1"/>
</dbReference>
<evidence type="ECO:0000259" key="1">
    <source>
        <dbReference type="PROSITE" id="PS51742"/>
    </source>
</evidence>
<evidence type="ECO:0000313" key="2">
    <source>
        <dbReference type="EMBL" id="OWY34091.1"/>
    </source>
</evidence>
<gene>
    <name evidence="2" type="ORF">CEJ45_13970</name>
</gene>
<protein>
    <recommendedName>
        <fullName evidence="1">PPC domain-containing protein</fullName>
    </recommendedName>
</protein>
<proteinExistence type="predicted"/>
<organism evidence="2 3">
    <name type="scientific">Herbaspirillum aquaticum</name>
    <dbReference type="NCBI Taxonomy" id="568783"/>
    <lineage>
        <taxon>Bacteria</taxon>
        <taxon>Pseudomonadati</taxon>
        <taxon>Pseudomonadota</taxon>
        <taxon>Betaproteobacteria</taxon>
        <taxon>Burkholderiales</taxon>
        <taxon>Oxalobacteraceae</taxon>
        <taxon>Herbaspirillum</taxon>
    </lineage>
</organism>
<sequence length="189" mass="20424">MKLSSQPGQATASAGFLAVRKFLHAGQPSYPRTLDLEADPAEELRITLQPGTPVGPALRRVLARYGQRGGVGRLCGGTARRLHYHRIEQTGDPDRPYDYGPPHVLEGVISFVTGAITIGQNADGKVLLHCHSGFIDGDGTLHGGHLLLDTVEVGDDPLILRLCLFSRSAFVVNSDEETHFSLLHPTPME</sequence>
<dbReference type="Gene3D" id="3.30.1330.80">
    <property type="entry name" value="Hypothetical protein, similar to alpha- acetolactate decarboxylase, domain 2"/>
    <property type="match status" value="1"/>
</dbReference>
<accession>A0A225SSD8</accession>
<dbReference type="SUPFAM" id="SSF117856">
    <property type="entry name" value="AF0104/ALDC/Ptd012-like"/>
    <property type="match status" value="1"/>
</dbReference>
<feature type="domain" description="PPC" evidence="1">
    <location>
        <begin position="38"/>
        <end position="186"/>
    </location>
</feature>
<evidence type="ECO:0000313" key="3">
    <source>
        <dbReference type="Proteomes" id="UP000214747"/>
    </source>
</evidence>
<dbReference type="AlphaFoldDB" id="A0A225SSD8"/>
<reference evidence="2 3" key="1">
    <citation type="journal article" date="2010" name="Int. J. Syst. Evol. Microbiol.">
        <title>Reclassification of Herbaspirillum putei as a later heterotypic synonym of Herbaspirillum huttiense, with the description of H. huttiense subsp. huttiense subsp. nov. and H. huttiense subsp. putei subsp. nov., comb. nov., and description of Herbaspirillum aquaticum sp. nov.</title>
        <authorList>
            <person name="Dobritsa A.P."/>
            <person name="Reddy M.C."/>
            <person name="Samadpour M."/>
        </authorList>
    </citation>
    <scope>NUCLEOTIDE SEQUENCE [LARGE SCALE GENOMIC DNA]</scope>
    <source>
        <strain evidence="2 3">IEH 4430</strain>
    </source>
</reference>
<name>A0A225SSD8_9BURK</name>
<dbReference type="Proteomes" id="UP000214747">
    <property type="component" value="Unassembled WGS sequence"/>
</dbReference>
<dbReference type="EMBL" id="NJGV01000011">
    <property type="protein sequence ID" value="OWY34091.1"/>
    <property type="molecule type" value="Genomic_DNA"/>
</dbReference>